<gene>
    <name evidence="23" type="ORF">KI387_001010</name>
</gene>
<feature type="binding site" evidence="20">
    <location>
        <position position="786"/>
    </location>
    <ligand>
        <name>ATP</name>
        <dbReference type="ChEBI" id="CHEBI:30616"/>
    </ligand>
</feature>
<name>A0AA38GTD3_TAXCH</name>
<comment type="caution">
    <text evidence="23">The sequence shown here is derived from an EMBL/GenBank/DDBJ whole genome shotgun (WGS) entry which is preliminary data.</text>
</comment>
<organism evidence="23 24">
    <name type="scientific">Taxus chinensis</name>
    <name type="common">Chinese yew</name>
    <name type="synonym">Taxus wallichiana var. chinensis</name>
    <dbReference type="NCBI Taxonomy" id="29808"/>
    <lineage>
        <taxon>Eukaryota</taxon>
        <taxon>Viridiplantae</taxon>
        <taxon>Streptophyta</taxon>
        <taxon>Embryophyta</taxon>
        <taxon>Tracheophyta</taxon>
        <taxon>Spermatophyta</taxon>
        <taxon>Pinopsida</taxon>
        <taxon>Pinidae</taxon>
        <taxon>Conifers II</taxon>
        <taxon>Cupressales</taxon>
        <taxon>Taxaceae</taxon>
        <taxon>Taxus</taxon>
    </lineage>
</organism>
<dbReference type="GO" id="GO:0009791">
    <property type="term" value="P:post-embryonic development"/>
    <property type="evidence" value="ECO:0007669"/>
    <property type="project" value="UniProtKB-ARBA"/>
</dbReference>
<dbReference type="Pfam" id="PF00560">
    <property type="entry name" value="LRR_1"/>
    <property type="match status" value="9"/>
</dbReference>
<evidence type="ECO:0000313" key="23">
    <source>
        <dbReference type="EMBL" id="KAH9328902.1"/>
    </source>
</evidence>
<dbReference type="AlphaFoldDB" id="A0AA38GTD3"/>
<dbReference type="GO" id="GO:0005524">
    <property type="term" value="F:ATP binding"/>
    <property type="evidence" value="ECO:0007669"/>
    <property type="project" value="UniProtKB-UniRule"/>
</dbReference>
<keyword evidence="10" id="KW-0677">Repeat</keyword>
<evidence type="ECO:0000256" key="12">
    <source>
        <dbReference type="ARBA" id="ARBA00022777"/>
    </source>
</evidence>
<keyword evidence="3" id="KW-1003">Cell membrane</keyword>
<evidence type="ECO:0000256" key="17">
    <source>
        <dbReference type="ARBA" id="ARBA00023180"/>
    </source>
</evidence>
<dbReference type="FunFam" id="3.30.200.20:FF:000661">
    <property type="entry name" value="Serine-threonine protein kinase plant-type"/>
    <property type="match status" value="1"/>
</dbReference>
<evidence type="ECO:0000256" key="16">
    <source>
        <dbReference type="ARBA" id="ARBA00023170"/>
    </source>
</evidence>
<evidence type="ECO:0000259" key="22">
    <source>
        <dbReference type="PROSITE" id="PS50011"/>
    </source>
</evidence>
<evidence type="ECO:0000256" key="8">
    <source>
        <dbReference type="ARBA" id="ARBA00022692"/>
    </source>
</evidence>
<dbReference type="PROSITE" id="PS50011">
    <property type="entry name" value="PROTEIN_KINASE_DOM"/>
    <property type="match status" value="1"/>
</dbReference>
<feature type="non-terminal residue" evidence="23">
    <location>
        <position position="1"/>
    </location>
</feature>
<dbReference type="GO" id="GO:0005886">
    <property type="term" value="C:plasma membrane"/>
    <property type="evidence" value="ECO:0007669"/>
    <property type="project" value="UniProtKB-SubCell"/>
</dbReference>
<keyword evidence="6" id="KW-0433">Leucine-rich repeat</keyword>
<dbReference type="SMART" id="SM00220">
    <property type="entry name" value="S_TKc"/>
    <property type="match status" value="1"/>
</dbReference>
<comment type="catalytic activity">
    <reaction evidence="19">
        <text>L-seryl-[protein] + ATP = O-phospho-L-seryl-[protein] + ADP + H(+)</text>
        <dbReference type="Rhea" id="RHEA:17989"/>
        <dbReference type="Rhea" id="RHEA-COMP:9863"/>
        <dbReference type="Rhea" id="RHEA-COMP:11604"/>
        <dbReference type="ChEBI" id="CHEBI:15378"/>
        <dbReference type="ChEBI" id="CHEBI:29999"/>
        <dbReference type="ChEBI" id="CHEBI:30616"/>
        <dbReference type="ChEBI" id="CHEBI:83421"/>
        <dbReference type="ChEBI" id="CHEBI:456216"/>
        <dbReference type="EC" id="2.7.11.1"/>
    </reaction>
</comment>
<dbReference type="CDD" id="cd14066">
    <property type="entry name" value="STKc_IRAK"/>
    <property type="match status" value="1"/>
</dbReference>
<keyword evidence="8 21" id="KW-0812">Transmembrane</keyword>
<dbReference type="InterPro" id="IPR008271">
    <property type="entry name" value="Ser/Thr_kinase_AS"/>
</dbReference>
<dbReference type="PRINTS" id="PR00019">
    <property type="entry name" value="LEURICHRPT"/>
</dbReference>
<dbReference type="Pfam" id="PF13855">
    <property type="entry name" value="LRR_8"/>
    <property type="match status" value="2"/>
</dbReference>
<dbReference type="SMART" id="SM00369">
    <property type="entry name" value="LRR_TYP"/>
    <property type="match status" value="12"/>
</dbReference>
<evidence type="ECO:0000256" key="18">
    <source>
        <dbReference type="ARBA" id="ARBA00047899"/>
    </source>
</evidence>
<dbReference type="InterPro" id="IPR011009">
    <property type="entry name" value="Kinase-like_dom_sf"/>
</dbReference>
<keyword evidence="7" id="KW-0808">Transferase</keyword>
<dbReference type="InterPro" id="IPR051716">
    <property type="entry name" value="Plant_RL_S/T_kinase"/>
</dbReference>
<evidence type="ECO:0000256" key="20">
    <source>
        <dbReference type="PROSITE-ProRule" id="PRU10141"/>
    </source>
</evidence>
<dbReference type="InterPro" id="IPR000719">
    <property type="entry name" value="Prot_kinase_dom"/>
</dbReference>
<dbReference type="SUPFAM" id="SSF52058">
    <property type="entry name" value="L domain-like"/>
    <property type="match status" value="2"/>
</dbReference>
<evidence type="ECO:0000256" key="4">
    <source>
        <dbReference type="ARBA" id="ARBA00022527"/>
    </source>
</evidence>
<evidence type="ECO:0000256" key="21">
    <source>
        <dbReference type="SAM" id="Phobius"/>
    </source>
</evidence>
<proteinExistence type="predicted"/>
<dbReference type="GO" id="GO:0004674">
    <property type="term" value="F:protein serine/threonine kinase activity"/>
    <property type="evidence" value="ECO:0007669"/>
    <property type="project" value="UniProtKB-KW"/>
</dbReference>
<dbReference type="Gene3D" id="3.30.200.20">
    <property type="entry name" value="Phosphorylase Kinase, domain 1"/>
    <property type="match status" value="1"/>
</dbReference>
<keyword evidence="15 21" id="KW-0472">Membrane</keyword>
<keyword evidence="13 20" id="KW-0067">ATP-binding</keyword>
<keyword evidence="12" id="KW-0418">Kinase</keyword>
<dbReference type="PROSITE" id="PS00107">
    <property type="entry name" value="PROTEIN_KINASE_ATP"/>
    <property type="match status" value="1"/>
</dbReference>
<dbReference type="SUPFAM" id="SSF56112">
    <property type="entry name" value="Protein kinase-like (PK-like)"/>
    <property type="match status" value="1"/>
</dbReference>
<dbReference type="FunFam" id="3.80.10.10:FF:000233">
    <property type="entry name" value="Leucine-rich repeat receptor-like protein kinase TDR"/>
    <property type="match status" value="1"/>
</dbReference>
<dbReference type="FunFam" id="3.80.10.10:FF:000095">
    <property type="entry name" value="LRR receptor-like serine/threonine-protein kinase GSO1"/>
    <property type="match status" value="2"/>
</dbReference>
<dbReference type="OMA" id="HYIDMSS"/>
<evidence type="ECO:0000256" key="3">
    <source>
        <dbReference type="ARBA" id="ARBA00022475"/>
    </source>
</evidence>
<keyword evidence="4" id="KW-0723">Serine/threonine-protein kinase</keyword>
<keyword evidence="11 20" id="KW-0547">Nucleotide-binding</keyword>
<evidence type="ECO:0000256" key="5">
    <source>
        <dbReference type="ARBA" id="ARBA00022553"/>
    </source>
</evidence>
<dbReference type="EMBL" id="JAHRHJ020000001">
    <property type="protein sequence ID" value="KAH9328902.1"/>
    <property type="molecule type" value="Genomic_DNA"/>
</dbReference>
<feature type="domain" description="Protein kinase" evidence="22">
    <location>
        <begin position="758"/>
        <end position="1051"/>
    </location>
</feature>
<evidence type="ECO:0000256" key="6">
    <source>
        <dbReference type="ARBA" id="ARBA00022614"/>
    </source>
</evidence>
<evidence type="ECO:0000313" key="24">
    <source>
        <dbReference type="Proteomes" id="UP000824469"/>
    </source>
</evidence>
<evidence type="ECO:0000256" key="13">
    <source>
        <dbReference type="ARBA" id="ARBA00022840"/>
    </source>
</evidence>
<dbReference type="Pfam" id="PF00069">
    <property type="entry name" value="Pkinase"/>
    <property type="match status" value="1"/>
</dbReference>
<dbReference type="PROSITE" id="PS00108">
    <property type="entry name" value="PROTEIN_KINASE_ST"/>
    <property type="match status" value="1"/>
</dbReference>
<keyword evidence="16" id="KW-0675">Receptor</keyword>
<evidence type="ECO:0000256" key="15">
    <source>
        <dbReference type="ARBA" id="ARBA00023136"/>
    </source>
</evidence>
<dbReference type="InterPro" id="IPR032675">
    <property type="entry name" value="LRR_dom_sf"/>
</dbReference>
<evidence type="ECO:0000256" key="7">
    <source>
        <dbReference type="ARBA" id="ARBA00022679"/>
    </source>
</evidence>
<evidence type="ECO:0000256" key="10">
    <source>
        <dbReference type="ARBA" id="ARBA00022737"/>
    </source>
</evidence>
<dbReference type="InterPro" id="IPR001611">
    <property type="entry name" value="Leu-rich_rpt"/>
</dbReference>
<comment type="subcellular location">
    <subcellularLocation>
        <location evidence="1">Cell membrane</location>
        <topology evidence="1">Single-pass membrane protein</topology>
    </subcellularLocation>
</comment>
<evidence type="ECO:0000256" key="9">
    <source>
        <dbReference type="ARBA" id="ARBA00022729"/>
    </source>
</evidence>
<keyword evidence="9" id="KW-0732">Signal</keyword>
<dbReference type="Proteomes" id="UP000824469">
    <property type="component" value="Unassembled WGS sequence"/>
</dbReference>
<dbReference type="Gene3D" id="3.80.10.10">
    <property type="entry name" value="Ribonuclease Inhibitor"/>
    <property type="match status" value="5"/>
</dbReference>
<keyword evidence="17" id="KW-0325">Glycoprotein</keyword>
<dbReference type="PANTHER" id="PTHR48053:SF71">
    <property type="entry name" value="LEUCINE RICH REPEAT FAMILY PROTEIN, EXPRESSED"/>
    <property type="match status" value="1"/>
</dbReference>
<dbReference type="InterPro" id="IPR003591">
    <property type="entry name" value="Leu-rich_rpt_typical-subtyp"/>
</dbReference>
<dbReference type="SUPFAM" id="SSF52047">
    <property type="entry name" value="RNI-like"/>
    <property type="match status" value="1"/>
</dbReference>
<feature type="non-terminal residue" evidence="23">
    <location>
        <position position="1055"/>
    </location>
</feature>
<accession>A0AA38GTD3</accession>
<evidence type="ECO:0000256" key="14">
    <source>
        <dbReference type="ARBA" id="ARBA00022989"/>
    </source>
</evidence>
<dbReference type="PROSITE" id="PS51450">
    <property type="entry name" value="LRR"/>
    <property type="match status" value="1"/>
</dbReference>
<reference evidence="23 24" key="1">
    <citation type="journal article" date="2021" name="Nat. Plants">
        <title>The Taxus genome provides insights into paclitaxel biosynthesis.</title>
        <authorList>
            <person name="Xiong X."/>
            <person name="Gou J."/>
            <person name="Liao Q."/>
            <person name="Li Y."/>
            <person name="Zhou Q."/>
            <person name="Bi G."/>
            <person name="Li C."/>
            <person name="Du R."/>
            <person name="Wang X."/>
            <person name="Sun T."/>
            <person name="Guo L."/>
            <person name="Liang H."/>
            <person name="Lu P."/>
            <person name="Wu Y."/>
            <person name="Zhang Z."/>
            <person name="Ro D.K."/>
            <person name="Shang Y."/>
            <person name="Huang S."/>
            <person name="Yan J."/>
        </authorList>
    </citation>
    <scope>NUCLEOTIDE SEQUENCE [LARGE SCALE GENOMIC DNA]</scope>
    <source>
        <strain evidence="23">Ta-2019</strain>
    </source>
</reference>
<keyword evidence="5" id="KW-0597">Phosphoprotein</keyword>
<comment type="catalytic activity">
    <reaction evidence="18">
        <text>L-threonyl-[protein] + ATP = O-phospho-L-threonyl-[protein] + ADP + H(+)</text>
        <dbReference type="Rhea" id="RHEA:46608"/>
        <dbReference type="Rhea" id="RHEA-COMP:11060"/>
        <dbReference type="Rhea" id="RHEA-COMP:11605"/>
        <dbReference type="ChEBI" id="CHEBI:15378"/>
        <dbReference type="ChEBI" id="CHEBI:30013"/>
        <dbReference type="ChEBI" id="CHEBI:30616"/>
        <dbReference type="ChEBI" id="CHEBI:61977"/>
        <dbReference type="ChEBI" id="CHEBI:456216"/>
        <dbReference type="EC" id="2.7.11.1"/>
    </reaction>
</comment>
<evidence type="ECO:0000256" key="11">
    <source>
        <dbReference type="ARBA" id="ARBA00022741"/>
    </source>
</evidence>
<dbReference type="EC" id="2.7.11.1" evidence="2"/>
<evidence type="ECO:0000256" key="1">
    <source>
        <dbReference type="ARBA" id="ARBA00004162"/>
    </source>
</evidence>
<keyword evidence="24" id="KW-1185">Reference proteome</keyword>
<sequence>GPIPSELGRLFRLRKLFLDRNELEGSIPFTLGNCKNLTVLSLTSNYLHGNISRELGFLEHLQFLYLGENSLSGSIPSSLGNLSSWIHFSLPGNNLTGFIPVNLGMLTELEQLWIFENDLSGTIPASLSNISTLTDLDISTNKLSGSIPKELSLLTHLQILYLNRNNFVATIPNSLSNISTLTDLDISTNKLGGGIPQELSHLHLLTLLLGNNELSGTIPISLSNISSLNQLDISTNKLTGLVPQELGLLTQMTKLHLDQNQLTGPVPSSLSNCSSLEELALSQNQLTGNIPWEFDKLINLTALGLWGNQLSRTIPNSIGNCSKLQQLLLSKNNFSGIVPNELGKLSLLKKLTLSSNFLVSGSNTPLPFLTALTNCSFLEIITFGGNKFSGVLPHTIGLLSPKLSFLSLQRNNITGSIPPEIGNLTNVAFLELSENFFQGSIPSFKRLFFLERLYLQYNSLEGSIPDDLGQLNHLGLLDMSNNMLSGEIPGSLCHLQQLRRLFLHHNQLSQSIPTCFGDCKNLELLDLSHNRLKGKIPREVASLSNLQFYLNLSWNLLEGPLPTEMSKLVMVLAIDVSANHLSGLIPPAIGSCSALESLNLSKNALHGPVPYSLGDLQNLIELDLSSNSLSGTVPVSLENLKALHYVNFSFNNLTGQVPVQVFRNGGIVVSLDGNPGLCGPRVLSLPTCPKQRGHSALLKKVLIPIFVVTACILLGLLSGFLWRCKLGAPRFNSPESFLKKLERRKISHEELAAATNGFNDTNLLGTGSFGSVYKGILSDGTFVAVKVLNLQAEQVHSSFKAECNVLQKVRHRNLVKIITSCSKPDFRALVFEYMSNGSLEKHLYPERDHSNDEEACELGFKTRLQIATDIANAMEYLHHFSSVQVVHCDLKPSNVLMDEGMTAHVTDFGISRLTTATSTDSLVSTLTLKGSIGYIPPEYGLTGRVSTKGDVYSFGILLLEMLTRKSPTNDMFVGNLNLHKWVNFAFPDRVADVIDSTLLREVGNNEMEENGVFKNLISFLNIGLVCSRDSPDERPTMREVANMLGNIKEALEGFA</sequence>
<dbReference type="FunFam" id="1.10.510.10:FF:000358">
    <property type="entry name" value="Putative leucine-rich repeat receptor-like serine/threonine-protein kinase"/>
    <property type="match status" value="1"/>
</dbReference>
<protein>
    <recommendedName>
        <fullName evidence="2">non-specific serine/threonine protein kinase</fullName>
        <ecNumber evidence="2">2.7.11.1</ecNumber>
    </recommendedName>
</protein>
<dbReference type="SMART" id="SM00365">
    <property type="entry name" value="LRR_SD22"/>
    <property type="match status" value="7"/>
</dbReference>
<dbReference type="InterPro" id="IPR017441">
    <property type="entry name" value="Protein_kinase_ATP_BS"/>
</dbReference>
<dbReference type="PANTHER" id="PTHR48053">
    <property type="entry name" value="LEUCINE RICH REPEAT FAMILY PROTEIN, EXPRESSED"/>
    <property type="match status" value="1"/>
</dbReference>
<evidence type="ECO:0000256" key="2">
    <source>
        <dbReference type="ARBA" id="ARBA00012513"/>
    </source>
</evidence>
<dbReference type="Gene3D" id="1.10.510.10">
    <property type="entry name" value="Transferase(Phosphotransferase) domain 1"/>
    <property type="match status" value="1"/>
</dbReference>
<feature type="transmembrane region" description="Helical" evidence="21">
    <location>
        <begin position="701"/>
        <end position="722"/>
    </location>
</feature>
<keyword evidence="14 21" id="KW-1133">Transmembrane helix</keyword>
<evidence type="ECO:0000256" key="19">
    <source>
        <dbReference type="ARBA" id="ARBA00048679"/>
    </source>
</evidence>